<dbReference type="Proteomes" id="UP000838100">
    <property type="component" value="Unassembled WGS sequence"/>
</dbReference>
<dbReference type="GO" id="GO:0004854">
    <property type="term" value="F:xanthine dehydrogenase activity"/>
    <property type="evidence" value="ECO:0007669"/>
    <property type="project" value="UniProtKB-EC"/>
</dbReference>
<dbReference type="PANTHER" id="PTHR30388">
    <property type="entry name" value="ALDEHYDE OXIDOREDUCTASE MOLYBDENUM COFACTOR ASSEMBLY PROTEIN"/>
    <property type="match status" value="1"/>
</dbReference>
<protein>
    <submittedName>
        <fullName evidence="3">Xanthine dehydrogenase subunit A</fullName>
        <ecNumber evidence="3">1.17.1.4</ecNumber>
    </submittedName>
</protein>
<evidence type="ECO:0000313" key="4">
    <source>
        <dbReference type="Proteomes" id="UP000838100"/>
    </source>
</evidence>
<feature type="domain" description="XdhC Rossmann" evidence="2">
    <location>
        <begin position="171"/>
        <end position="314"/>
    </location>
</feature>
<reference evidence="3" key="1">
    <citation type="submission" date="2021-12" db="EMBL/GenBank/DDBJ databases">
        <authorList>
            <person name="Rodrigo-Torres L."/>
            <person name="Arahal R. D."/>
            <person name="Lucena T."/>
        </authorList>
    </citation>
    <scope>NUCLEOTIDE SEQUENCE</scope>
    <source>
        <strain evidence="3">CECT 8267</strain>
    </source>
</reference>
<dbReference type="Pfam" id="PF02625">
    <property type="entry name" value="XdhC_CoxI"/>
    <property type="match status" value="1"/>
</dbReference>
<dbReference type="EMBL" id="CAKLPX010000002">
    <property type="protein sequence ID" value="CAH0992094.1"/>
    <property type="molecule type" value="Genomic_DNA"/>
</dbReference>
<evidence type="ECO:0000313" key="3">
    <source>
        <dbReference type="EMBL" id="CAH0992094.1"/>
    </source>
</evidence>
<dbReference type="RefSeq" id="WP_237444790.1">
    <property type="nucleotide sequence ID" value="NZ_CAKLPX010000002.1"/>
</dbReference>
<evidence type="ECO:0000259" key="1">
    <source>
        <dbReference type="Pfam" id="PF02625"/>
    </source>
</evidence>
<dbReference type="PANTHER" id="PTHR30388:SF4">
    <property type="entry name" value="MOLYBDENUM COFACTOR INSERTION CHAPERONE PAOD"/>
    <property type="match status" value="1"/>
</dbReference>
<proteinExistence type="predicted"/>
<dbReference type="InterPro" id="IPR003777">
    <property type="entry name" value="XdhC_CoxI"/>
</dbReference>
<feature type="domain" description="XdhC- CoxI" evidence="1">
    <location>
        <begin position="15"/>
        <end position="66"/>
    </location>
</feature>
<evidence type="ECO:0000259" key="2">
    <source>
        <dbReference type="Pfam" id="PF13478"/>
    </source>
</evidence>
<dbReference type="Pfam" id="PF13478">
    <property type="entry name" value="XdhC_C"/>
    <property type="match status" value="1"/>
</dbReference>
<dbReference type="InterPro" id="IPR027051">
    <property type="entry name" value="XdhC_Rossmann_dom"/>
</dbReference>
<dbReference type="EC" id="1.17.1.4" evidence="3"/>
<gene>
    <name evidence="3" type="primary">pucA</name>
    <name evidence="3" type="ORF">SIN8267_02209</name>
</gene>
<sequence>MQLTDLSVLKQLKHWLADSQPVWLCTIVSTYGSAPRPVGSLFASNGKQRVGSISGGCLEQAFFEKLVAGDFQQQAVLFDYNSQLNRSGQPSELPCGGSIELLVERLEPSHDNINHISQWLKLAEHYHPFERTINLGTAAHGLITLSDSPKKEVERSAEAVSLRYAQVWSILLLGISQVSEHVARIALSAGYQVRICDNREEMADAWNYTADQGGIDIEWTDPGLFVEKHSGPRSAVLALAHDPRVDDIGLMTAFGLPSYYLGAMGSQATTRKRRERLQRICQFDDATLDRLHAPIGLDIGSKTPVEIAISIMAALIQAKSKTVV</sequence>
<organism evidence="3 4">
    <name type="scientific">Sinobacterium norvegicum</name>
    <dbReference type="NCBI Taxonomy" id="1641715"/>
    <lineage>
        <taxon>Bacteria</taxon>
        <taxon>Pseudomonadati</taxon>
        <taxon>Pseudomonadota</taxon>
        <taxon>Gammaproteobacteria</taxon>
        <taxon>Cellvibrionales</taxon>
        <taxon>Spongiibacteraceae</taxon>
        <taxon>Sinobacterium</taxon>
    </lineage>
</organism>
<name>A0ABM9AFW1_9GAMM</name>
<keyword evidence="3" id="KW-0560">Oxidoreductase</keyword>
<comment type="caution">
    <text evidence="3">The sequence shown here is derived from an EMBL/GenBank/DDBJ whole genome shotgun (WGS) entry which is preliminary data.</text>
</comment>
<keyword evidence="4" id="KW-1185">Reference proteome</keyword>
<dbReference type="InterPro" id="IPR052698">
    <property type="entry name" value="MoCofactor_Util/Proc"/>
</dbReference>
<dbReference type="Gene3D" id="3.40.50.720">
    <property type="entry name" value="NAD(P)-binding Rossmann-like Domain"/>
    <property type="match status" value="1"/>
</dbReference>
<accession>A0ABM9AFW1</accession>